<name>A0ABD5Z4U7_9EURY</name>
<gene>
    <name evidence="2" type="ORF">ACFQJ9_12815</name>
</gene>
<keyword evidence="3" id="KW-1185">Reference proteome</keyword>
<dbReference type="AlphaFoldDB" id="A0ABD5Z4U7"/>
<reference evidence="2 3" key="1">
    <citation type="journal article" date="2019" name="Int. J. Syst. Evol. Microbiol.">
        <title>The Global Catalogue of Microorganisms (GCM) 10K type strain sequencing project: providing services to taxonomists for standard genome sequencing and annotation.</title>
        <authorList>
            <consortium name="The Broad Institute Genomics Platform"/>
            <consortium name="The Broad Institute Genome Sequencing Center for Infectious Disease"/>
            <person name="Wu L."/>
            <person name="Ma J."/>
        </authorList>
    </citation>
    <scope>NUCLEOTIDE SEQUENCE [LARGE SCALE GENOMIC DNA]</scope>
    <source>
        <strain evidence="2 3">XZGYJ-43</strain>
    </source>
</reference>
<comment type="caution">
    <text evidence="2">The sequence shown here is derived from an EMBL/GenBank/DDBJ whole genome shotgun (WGS) entry which is preliminary data.</text>
</comment>
<evidence type="ECO:0000256" key="1">
    <source>
        <dbReference type="SAM" id="MobiDB-lite"/>
    </source>
</evidence>
<organism evidence="2 3">
    <name type="scientific">Halospeciosus flavus</name>
    <dbReference type="NCBI Taxonomy" id="3032283"/>
    <lineage>
        <taxon>Archaea</taxon>
        <taxon>Methanobacteriati</taxon>
        <taxon>Methanobacteriota</taxon>
        <taxon>Stenosarchaea group</taxon>
        <taxon>Halobacteria</taxon>
        <taxon>Halobacteriales</taxon>
        <taxon>Halobacteriaceae</taxon>
        <taxon>Halospeciosus</taxon>
    </lineage>
</organism>
<proteinExistence type="predicted"/>
<evidence type="ECO:0000313" key="3">
    <source>
        <dbReference type="Proteomes" id="UP001596447"/>
    </source>
</evidence>
<protein>
    <submittedName>
        <fullName evidence="2">DUF5787 family protein</fullName>
    </submittedName>
</protein>
<accession>A0ABD5Z4U7</accession>
<dbReference type="Pfam" id="PF19100">
    <property type="entry name" value="DUF5787"/>
    <property type="match status" value="1"/>
</dbReference>
<evidence type="ECO:0000313" key="2">
    <source>
        <dbReference type="EMBL" id="MFC7200282.1"/>
    </source>
</evidence>
<feature type="region of interest" description="Disordered" evidence="1">
    <location>
        <begin position="296"/>
        <end position="319"/>
    </location>
</feature>
<dbReference type="Proteomes" id="UP001596447">
    <property type="component" value="Unassembled WGS sequence"/>
</dbReference>
<dbReference type="EMBL" id="JBHTAR010000011">
    <property type="protein sequence ID" value="MFC7200282.1"/>
    <property type="molecule type" value="Genomic_DNA"/>
</dbReference>
<dbReference type="RefSeq" id="WP_279527067.1">
    <property type="nucleotide sequence ID" value="NZ_CP122312.1"/>
</dbReference>
<dbReference type="InterPro" id="IPR043901">
    <property type="entry name" value="DUF5787"/>
</dbReference>
<sequence>MTAGDSDHEFGFELRFCAWAERAWDAHADSDDFVVARQLGTRGRRWDTVIVESTPEALRERAALGADTLDPDLQFLAEHAPAEWAWYRDALPDPGYPWRYVRQAIHRGAARGVVEKRRNGNRIQIRRVGPYPDWVERLVAVEHKPDLDASAARDLADQLERDVALGLADEVWLATEATGARVEPALLEEMPVEVGILVFDPVAGDVEVVWYPRSLDPDAPGERVRGGESESVDADRKAELRARIAERAYGRGWRHYVDNVRPDCRHFHLRRADTGYVPACGAKGCEQSESECGSSCPEFEPEPPTWRQQGWPVEGGPGKTIQRVLAARRRRERPGLGE</sequence>